<keyword evidence="4" id="KW-1185">Reference proteome</keyword>
<feature type="compositionally biased region" description="Basic and acidic residues" evidence="1">
    <location>
        <begin position="219"/>
        <end position="270"/>
    </location>
</feature>
<keyword evidence="2" id="KW-1133">Transmembrane helix</keyword>
<accession>A0AA38WST8</accession>
<evidence type="ECO:0000313" key="3">
    <source>
        <dbReference type="EMBL" id="KAJ9562699.1"/>
    </source>
</evidence>
<comment type="caution">
    <text evidence="3">The sequence shown here is derived from an EMBL/GenBank/DDBJ whole genome shotgun (WGS) entry which is preliminary data.</text>
</comment>
<dbReference type="EMBL" id="JARYMX010000002">
    <property type="protein sequence ID" value="KAJ9562699.1"/>
    <property type="molecule type" value="Genomic_DNA"/>
</dbReference>
<dbReference type="AlphaFoldDB" id="A0AA38WST8"/>
<feature type="compositionally biased region" description="Low complexity" evidence="1">
    <location>
        <begin position="183"/>
        <end position="201"/>
    </location>
</feature>
<organism evidence="3 4">
    <name type="scientific">Centaurea solstitialis</name>
    <name type="common">yellow star-thistle</name>
    <dbReference type="NCBI Taxonomy" id="347529"/>
    <lineage>
        <taxon>Eukaryota</taxon>
        <taxon>Viridiplantae</taxon>
        <taxon>Streptophyta</taxon>
        <taxon>Embryophyta</taxon>
        <taxon>Tracheophyta</taxon>
        <taxon>Spermatophyta</taxon>
        <taxon>Magnoliopsida</taxon>
        <taxon>eudicotyledons</taxon>
        <taxon>Gunneridae</taxon>
        <taxon>Pentapetalae</taxon>
        <taxon>asterids</taxon>
        <taxon>campanulids</taxon>
        <taxon>Asterales</taxon>
        <taxon>Asteraceae</taxon>
        <taxon>Carduoideae</taxon>
        <taxon>Cardueae</taxon>
        <taxon>Centaureinae</taxon>
        <taxon>Centaurea</taxon>
    </lineage>
</organism>
<feature type="transmembrane region" description="Helical" evidence="2">
    <location>
        <begin position="397"/>
        <end position="419"/>
    </location>
</feature>
<feature type="compositionally biased region" description="Polar residues" evidence="1">
    <location>
        <begin position="88"/>
        <end position="102"/>
    </location>
</feature>
<feature type="compositionally biased region" description="Polar residues" evidence="1">
    <location>
        <begin position="148"/>
        <end position="158"/>
    </location>
</feature>
<evidence type="ECO:0000256" key="1">
    <source>
        <dbReference type="SAM" id="MobiDB-lite"/>
    </source>
</evidence>
<dbReference type="PANTHER" id="PTHR34562">
    <property type="entry name" value="WPP DOMAIN-INTERACTING PROTEIN 2"/>
    <property type="match status" value="1"/>
</dbReference>
<feature type="compositionally biased region" description="Low complexity" evidence="1">
    <location>
        <begin position="32"/>
        <end position="46"/>
    </location>
</feature>
<evidence type="ECO:0000313" key="4">
    <source>
        <dbReference type="Proteomes" id="UP001172457"/>
    </source>
</evidence>
<evidence type="ECO:0000256" key="2">
    <source>
        <dbReference type="SAM" id="Phobius"/>
    </source>
</evidence>
<reference evidence="3" key="1">
    <citation type="submission" date="2023-03" db="EMBL/GenBank/DDBJ databases">
        <title>Chromosome-scale reference genome and RAD-based genetic map of yellow starthistle (Centaurea solstitialis) reveal putative structural variation and QTLs associated with invader traits.</title>
        <authorList>
            <person name="Reatini B."/>
            <person name="Cang F.A."/>
            <person name="Jiang Q."/>
            <person name="Mckibben M.T.W."/>
            <person name="Barker M.S."/>
            <person name="Rieseberg L.H."/>
            <person name="Dlugosch K.M."/>
        </authorList>
    </citation>
    <scope>NUCLEOTIDE SEQUENCE</scope>
    <source>
        <strain evidence="3">CAN-66</strain>
        <tissue evidence="3">Leaf</tissue>
    </source>
</reference>
<feature type="compositionally biased region" description="Basic and acidic residues" evidence="1">
    <location>
        <begin position="115"/>
        <end position="127"/>
    </location>
</feature>
<dbReference type="Proteomes" id="UP001172457">
    <property type="component" value="Chromosome 2"/>
</dbReference>
<dbReference type="PANTHER" id="PTHR34562:SF8">
    <property type="entry name" value="WPP DOMAIN-INTERACTING PROTEIN 1"/>
    <property type="match status" value="1"/>
</dbReference>
<name>A0AA38WST8_9ASTR</name>
<feature type="compositionally biased region" description="Basic residues" evidence="1">
    <location>
        <begin position="47"/>
        <end position="56"/>
    </location>
</feature>
<sequence length="429" mass="47562">MDLTEFEKNGEIDDKIKDNGTHDGENTGENGSPAPSSSPPAAATKGRGLRKWRRIRRESGKETNSGFDSNRKRGPIAIPIGGMKQKSEGSSSSTNAVFNRNNGPMLADLGSDFATRAESENSEDRNSRSSTGASVPNRSKNPEPVIGNSKNSVKSSGDNLPGKGRGGLTNKKARGVKIKKENSISSVESDSRSSNFVFNRGTNGGGNFRSGNYDEDYSDDGRNGGDRCVNEEGRNGNDGDFEGISRDDLGAENSWEVKEEKVDKDKSGDRDDFVESVMPLHLAQEALERELEKLRDVGKEDYFSNDTKISELESVLNYENMKFEHEEILKQRIAAEIEFLVILDTIQNLKMGCKDQSDLMLPQKNVSVSEPVPVPEKVEIEDEGESARKLRKRVWRYGFWFVIQLVLFVVVVYLLVLQFSCQNMEVLPT</sequence>
<feature type="compositionally biased region" description="Basic and acidic residues" evidence="1">
    <location>
        <begin position="1"/>
        <end position="25"/>
    </location>
</feature>
<feature type="region of interest" description="Disordered" evidence="1">
    <location>
        <begin position="1"/>
        <end position="270"/>
    </location>
</feature>
<gene>
    <name evidence="3" type="ORF">OSB04_007859</name>
</gene>
<proteinExistence type="predicted"/>
<dbReference type="InterPro" id="IPR044696">
    <property type="entry name" value="WIP1/2/3"/>
</dbReference>
<keyword evidence="2" id="KW-0472">Membrane</keyword>
<keyword evidence="2" id="KW-0812">Transmembrane</keyword>
<protein>
    <submittedName>
        <fullName evidence="3">Uncharacterized protein</fullName>
    </submittedName>
</protein>